<dbReference type="Gene3D" id="3.40.50.720">
    <property type="entry name" value="NAD(P)-binding Rossmann-like Domain"/>
    <property type="match status" value="1"/>
</dbReference>
<dbReference type="PANTHER" id="PTHR30388:SF4">
    <property type="entry name" value="MOLYBDENUM COFACTOR INSERTION CHAPERONE PAOD"/>
    <property type="match status" value="1"/>
</dbReference>
<evidence type="ECO:0000259" key="1">
    <source>
        <dbReference type="Pfam" id="PF02625"/>
    </source>
</evidence>
<reference evidence="3 4" key="1">
    <citation type="submission" date="2019-02" db="EMBL/GenBank/DDBJ databases">
        <authorList>
            <person name="Goldberg S.R."/>
            <person name="Haltli B.A."/>
            <person name="Correa H."/>
            <person name="Russell K.G."/>
        </authorList>
    </citation>
    <scope>NUCLEOTIDE SEQUENCE [LARGE SCALE GENOMIC DNA]</scope>
    <source>
        <strain evidence="3 4">JCM 16186</strain>
    </source>
</reference>
<feature type="domain" description="XdhC- CoxI" evidence="1">
    <location>
        <begin position="19"/>
        <end position="81"/>
    </location>
</feature>
<keyword evidence="4" id="KW-1185">Reference proteome</keyword>
<protein>
    <submittedName>
        <fullName evidence="3">XdhC/CoxI family protein</fullName>
    </submittedName>
</protein>
<gene>
    <name evidence="3" type="ORF">E1163_24665</name>
</gene>
<comment type="caution">
    <text evidence="3">The sequence shown here is derived from an EMBL/GenBank/DDBJ whole genome shotgun (WGS) entry which is preliminary data.</text>
</comment>
<proteinExistence type="predicted"/>
<dbReference type="Proteomes" id="UP000798808">
    <property type="component" value="Unassembled WGS sequence"/>
</dbReference>
<dbReference type="EMBL" id="SMLW01000655">
    <property type="protein sequence ID" value="MTI28173.1"/>
    <property type="molecule type" value="Genomic_DNA"/>
</dbReference>
<accession>A0ABW9RY98</accession>
<name>A0ABW9RY98_9BACT</name>
<dbReference type="Pfam" id="PF02625">
    <property type="entry name" value="XdhC_CoxI"/>
    <property type="match status" value="1"/>
</dbReference>
<sequence>MKEIKNIIAEYHKIDFDKKKAALATVVKVRGSSYRSPGARMLITNDGRWIGSISGGCLEGDALRRAREVMQTGEPQVITYDTTAEGDSLGIGLGCNGIIDVLIQAIGEDDADNPIKRLESLVNYDNLSVIATVFRTNGTPGVAEQLWIDNNKNVHGDIRDKALRTQMSQDLLWVQENRKPEIKTYANGQLEVFFEIVEPCIDLLIFGAGFDARPVVDLAKVMGWDVTVTDECIAHIAPARFPLADQVKLCKREHVSEEIKIKPYSAAVLMSHNYEYDLQVLKRLLPTPVNYIGILGPKKRVDKMYESLEAEGFELTAEDKHRIHSPIGLDIGAETPEEIALSIITEIQAKFTNRSGGFLKYRNAPIHHRDGKEDQVFKQVFINQVIEKKSSI</sequence>
<dbReference type="InterPro" id="IPR003777">
    <property type="entry name" value="XdhC_CoxI"/>
</dbReference>
<dbReference type="RefSeq" id="WP_155175439.1">
    <property type="nucleotide sequence ID" value="NZ_BAAAFL010000010.1"/>
</dbReference>
<evidence type="ECO:0000313" key="4">
    <source>
        <dbReference type="Proteomes" id="UP000798808"/>
    </source>
</evidence>
<feature type="domain" description="XdhC Rossmann" evidence="2">
    <location>
        <begin position="203"/>
        <end position="347"/>
    </location>
</feature>
<organism evidence="3 4">
    <name type="scientific">Fulvivirga kasyanovii</name>
    <dbReference type="NCBI Taxonomy" id="396812"/>
    <lineage>
        <taxon>Bacteria</taxon>
        <taxon>Pseudomonadati</taxon>
        <taxon>Bacteroidota</taxon>
        <taxon>Cytophagia</taxon>
        <taxon>Cytophagales</taxon>
        <taxon>Fulvivirgaceae</taxon>
        <taxon>Fulvivirga</taxon>
    </lineage>
</organism>
<evidence type="ECO:0000313" key="3">
    <source>
        <dbReference type="EMBL" id="MTI28173.1"/>
    </source>
</evidence>
<evidence type="ECO:0000259" key="2">
    <source>
        <dbReference type="Pfam" id="PF13478"/>
    </source>
</evidence>
<dbReference type="InterPro" id="IPR027051">
    <property type="entry name" value="XdhC_Rossmann_dom"/>
</dbReference>
<dbReference type="Pfam" id="PF13478">
    <property type="entry name" value="XdhC_C"/>
    <property type="match status" value="1"/>
</dbReference>
<dbReference type="PANTHER" id="PTHR30388">
    <property type="entry name" value="ALDEHYDE OXIDOREDUCTASE MOLYBDENUM COFACTOR ASSEMBLY PROTEIN"/>
    <property type="match status" value="1"/>
</dbReference>
<dbReference type="InterPro" id="IPR052698">
    <property type="entry name" value="MoCofactor_Util/Proc"/>
</dbReference>